<dbReference type="RefSeq" id="XP_016235118.1">
    <property type="nucleotide sequence ID" value="XM_016382016.1"/>
</dbReference>
<accession>A0A0D1ZQ20</accession>
<evidence type="ECO:0000256" key="1">
    <source>
        <dbReference type="SAM" id="MobiDB-lite"/>
    </source>
</evidence>
<proteinExistence type="predicted"/>
<dbReference type="EMBL" id="KN847496">
    <property type="protein sequence ID" value="KIW14902.1"/>
    <property type="molecule type" value="Genomic_DNA"/>
</dbReference>
<dbReference type="GO" id="GO:0007131">
    <property type="term" value="P:reciprocal meiotic recombination"/>
    <property type="evidence" value="ECO:0007669"/>
    <property type="project" value="InterPro"/>
</dbReference>
<evidence type="ECO:0000313" key="3">
    <source>
        <dbReference type="Proteomes" id="UP000053328"/>
    </source>
</evidence>
<reference evidence="2 3" key="1">
    <citation type="submission" date="2015-01" db="EMBL/GenBank/DDBJ databases">
        <title>The Genome Sequence of Exophiala spinifera CBS89968.</title>
        <authorList>
            <consortium name="The Broad Institute Genomics Platform"/>
            <person name="Cuomo C."/>
            <person name="de Hoog S."/>
            <person name="Gorbushina A."/>
            <person name="Stielow B."/>
            <person name="Teixiera M."/>
            <person name="Abouelleil A."/>
            <person name="Chapman S.B."/>
            <person name="Priest M."/>
            <person name="Young S.K."/>
            <person name="Wortman J."/>
            <person name="Nusbaum C."/>
            <person name="Birren B."/>
        </authorList>
    </citation>
    <scope>NUCLEOTIDE SEQUENCE [LARGE SCALE GENOMIC DNA]</scope>
    <source>
        <strain evidence="2 3">CBS 89968</strain>
    </source>
</reference>
<keyword evidence="3" id="KW-1185">Reference proteome</keyword>
<dbReference type="VEuPathDB" id="FungiDB:PV08_07687"/>
<organism evidence="2 3">
    <name type="scientific">Exophiala spinifera</name>
    <dbReference type="NCBI Taxonomy" id="91928"/>
    <lineage>
        <taxon>Eukaryota</taxon>
        <taxon>Fungi</taxon>
        <taxon>Dikarya</taxon>
        <taxon>Ascomycota</taxon>
        <taxon>Pezizomycotina</taxon>
        <taxon>Eurotiomycetes</taxon>
        <taxon>Chaetothyriomycetidae</taxon>
        <taxon>Chaetothyriales</taxon>
        <taxon>Herpotrichiellaceae</taxon>
        <taxon>Exophiala</taxon>
    </lineage>
</organism>
<dbReference type="Proteomes" id="UP000053328">
    <property type="component" value="Unassembled WGS sequence"/>
</dbReference>
<feature type="compositionally biased region" description="Basic and acidic residues" evidence="1">
    <location>
        <begin position="537"/>
        <end position="546"/>
    </location>
</feature>
<feature type="compositionally biased region" description="Polar residues" evidence="1">
    <location>
        <begin position="452"/>
        <end position="462"/>
    </location>
</feature>
<feature type="compositionally biased region" description="Basic and acidic residues" evidence="1">
    <location>
        <begin position="593"/>
        <end position="607"/>
    </location>
</feature>
<feature type="compositionally biased region" description="Polar residues" evidence="1">
    <location>
        <begin position="505"/>
        <end position="536"/>
    </location>
</feature>
<dbReference type="STRING" id="91928.A0A0D1ZQ20"/>
<feature type="region of interest" description="Disordered" evidence="1">
    <location>
        <begin position="578"/>
        <end position="646"/>
    </location>
</feature>
<sequence length="718" mass="78091">MPSHASQKLSQSPLCLPLFKFSYATVSAEGVAPIPWIHISGKNRLFAVFETISVQVEDGRFEDRQMFKVLQDPEVMEELDLGVLAAEANRSMTQLSNMMNSAQTPEVAVIVKVPNIAMKYYMTNGQYRRFQMRFASDEDYYEAMKMLSRANVPTVAAGSFPAPPKPHQVAPANQLTPNDSASQRGVSTNAPMAYEQQQNLPKVSNPSAQTSCLPLSAQMSMAPPTFAASALGNAQQRPTGPSSLHGQMWPGLGHRHKPAGSRSHVSLSTATTLVNTREPVAHHNARGRHDADCLLPNTRPQGNSIFANARHESTLDHQSSLGLPPRRTLPFPGVSASDDEVRSPAIPQAKLCSSHLSTADAAGATATSTSNPARNEPVPAPSPKVTGKRKRAAPKSNAKATAAKKPRAPAKGKKRASKPKEDAGPVPTVEELLKRPEQTVTRRLTRAMSIMSTQNDANGNNLPQIPPPTPKPHEPEAPESAIPVDDAGREPSLSLGSPSRRHTLRSASQALPTPQIQRTTSLARPQTTTTEVPANKNTERNLDRDAYPCTPADQLINACTPNSPTVPHVEPVVMPDARTVERPNNAIPQEVLPTDRLDRVSDVDTDKATASITRTDHHHPPRDSQQHDPTNRFQTEPGPEPEVTHGDRGASYFLFTNPTSAQALAEINDWSQLPPLERRNVLRSHLTALIMQPSFRSLCQDLSAMWETEFLMGKLANP</sequence>
<feature type="region of interest" description="Disordered" evidence="1">
    <location>
        <begin position="362"/>
        <end position="440"/>
    </location>
</feature>
<name>A0A0D1ZQ20_9EURO</name>
<protein>
    <submittedName>
        <fullName evidence="2">Uncharacterized protein</fullName>
    </submittedName>
</protein>
<gene>
    <name evidence="2" type="ORF">PV08_07687</name>
</gene>
<dbReference type="Pfam" id="PF03525">
    <property type="entry name" value="Meiotic_rec114"/>
    <property type="match status" value="1"/>
</dbReference>
<feature type="compositionally biased region" description="Basic residues" evidence="1">
    <location>
        <begin position="402"/>
        <end position="417"/>
    </location>
</feature>
<dbReference type="AlphaFoldDB" id="A0A0D1ZQ20"/>
<feature type="region of interest" description="Disordered" evidence="1">
    <location>
        <begin position="157"/>
        <end position="186"/>
    </location>
</feature>
<dbReference type="GeneID" id="27334770"/>
<dbReference type="OrthoDB" id="5360255at2759"/>
<feature type="region of interest" description="Disordered" evidence="1">
    <location>
        <begin position="313"/>
        <end position="343"/>
    </location>
</feature>
<dbReference type="InterPro" id="IPR004354">
    <property type="entry name" value="Meiotic_Rec114"/>
</dbReference>
<feature type="compositionally biased region" description="Basic and acidic residues" evidence="1">
    <location>
        <begin position="621"/>
        <end position="630"/>
    </location>
</feature>
<dbReference type="HOGENOM" id="CLU_028413_0_0_1"/>
<feature type="region of interest" description="Disordered" evidence="1">
    <location>
        <begin position="452"/>
        <end position="549"/>
    </location>
</feature>
<feature type="compositionally biased region" description="Polar residues" evidence="1">
    <location>
        <begin position="171"/>
        <end position="186"/>
    </location>
</feature>
<evidence type="ECO:0000313" key="2">
    <source>
        <dbReference type="EMBL" id="KIW14902.1"/>
    </source>
</evidence>